<keyword evidence="5" id="KW-0472">Membrane</keyword>
<keyword evidence="5" id="KW-0812">Transmembrane</keyword>
<dbReference type="PRINTS" id="PR00260">
    <property type="entry name" value="CHEMTRNSDUCR"/>
</dbReference>
<feature type="domain" description="Methyl-accepting transducer" evidence="6">
    <location>
        <begin position="266"/>
        <end position="502"/>
    </location>
</feature>
<evidence type="ECO:0000256" key="5">
    <source>
        <dbReference type="SAM" id="Phobius"/>
    </source>
</evidence>
<dbReference type="PANTHER" id="PTHR32089:SF112">
    <property type="entry name" value="LYSOZYME-LIKE PROTEIN-RELATED"/>
    <property type="match status" value="1"/>
</dbReference>
<evidence type="ECO:0000259" key="7">
    <source>
        <dbReference type="PROSITE" id="PS50885"/>
    </source>
</evidence>
<dbReference type="GO" id="GO:0006935">
    <property type="term" value="P:chemotaxis"/>
    <property type="evidence" value="ECO:0007669"/>
    <property type="project" value="InterPro"/>
</dbReference>
<comment type="similarity">
    <text evidence="3">Belongs to the methyl-accepting chemotaxis (MCP) protein family.</text>
</comment>
<dbReference type="PANTHER" id="PTHR32089">
    <property type="entry name" value="METHYL-ACCEPTING CHEMOTAXIS PROTEIN MCPB"/>
    <property type="match status" value="1"/>
</dbReference>
<dbReference type="PROSITE" id="PS50111">
    <property type="entry name" value="CHEMOTAXIS_TRANSDUC_2"/>
    <property type="match status" value="1"/>
</dbReference>
<dbReference type="EMBL" id="CP051180">
    <property type="protein sequence ID" value="QIZ76007.1"/>
    <property type="molecule type" value="Genomic_DNA"/>
</dbReference>
<keyword evidence="5" id="KW-1133">Transmembrane helix</keyword>
<dbReference type="Proteomes" id="UP000501602">
    <property type="component" value="Chromosome"/>
</dbReference>
<dbReference type="SMART" id="SM00283">
    <property type="entry name" value="MA"/>
    <property type="match status" value="1"/>
</dbReference>
<reference evidence="8 9" key="1">
    <citation type="submission" date="2020-04" db="EMBL/GenBank/DDBJ databases">
        <title>Ferrimonas sp. S7 isolated from sea water.</title>
        <authorList>
            <person name="Bae S.S."/>
            <person name="Baek K."/>
        </authorList>
    </citation>
    <scope>NUCLEOTIDE SEQUENCE [LARGE SCALE GENOMIC DNA]</scope>
    <source>
        <strain evidence="8 9">S7</strain>
    </source>
</reference>
<dbReference type="CDD" id="cd06225">
    <property type="entry name" value="HAMP"/>
    <property type="match status" value="1"/>
</dbReference>
<evidence type="ECO:0000256" key="2">
    <source>
        <dbReference type="ARBA" id="ARBA00023224"/>
    </source>
</evidence>
<evidence type="ECO:0000313" key="9">
    <source>
        <dbReference type="Proteomes" id="UP000501602"/>
    </source>
</evidence>
<proteinExistence type="inferred from homology"/>
<protein>
    <submittedName>
        <fullName evidence="8">Methyl-accepting chemotaxis protein</fullName>
    </submittedName>
</protein>
<dbReference type="Pfam" id="PF00015">
    <property type="entry name" value="MCPsignal"/>
    <property type="match status" value="1"/>
</dbReference>
<dbReference type="SUPFAM" id="SSF58104">
    <property type="entry name" value="Methyl-accepting chemotaxis protein (MCP) signaling domain"/>
    <property type="match status" value="1"/>
</dbReference>
<evidence type="ECO:0000256" key="1">
    <source>
        <dbReference type="ARBA" id="ARBA00004370"/>
    </source>
</evidence>
<dbReference type="KEGG" id="fes:HER31_03365"/>
<sequence length="538" mass="58645">MNLLKRLSIGNKIAIIIGVAVVSCVLLLALFSVHSTRNLERLELLQKSLYPSMQQLQSMSIKTDRIVDSLRTAVMVGETDMLESANEFRQQWLKSAQKLAAVQPIATQNPQLERLMQSYYSQAYALAKGMLDGTLDFQQMEAQAGKINNELEALQQFQTEMISSAQQAVDFAVQETNDGSSEAQFLAAALGLITIIMVLFIGWSVTRNITSGINSVTDSLKEIASGEADLTVRLKYDGKDELGELVSYFNQFVDTLQVLISQTKDNTLKLGEMATRLGQVSTVTNNNIASQSHAIEQTTGALSEMFASVKHISEHAAMASSAATQASTDCDEGRTLMRASVETINELAHDVKHTADEIGRLESHTNNVGSILDTIRSIAEQTNLLALNAAIEAARAGEHGRGFAVVADEVRNLASRTQISTQEIQVVLEELQSASKTAVAAMSRGSDRTETSVAQAENTGVSLNNISDQVSEISQTNHLIAAATEEQSATSEQIRNYIEEIQTMARQSTENTAELEDVSQSLLEINQQLVNEVNHFKV</sequence>
<dbReference type="InterPro" id="IPR003660">
    <property type="entry name" value="HAMP_dom"/>
</dbReference>
<dbReference type="AlphaFoldDB" id="A0A6H1UAC4"/>
<name>A0A6H1UAC4_9GAMM</name>
<comment type="subcellular location">
    <subcellularLocation>
        <location evidence="1">Membrane</location>
    </subcellularLocation>
</comment>
<evidence type="ECO:0000259" key="6">
    <source>
        <dbReference type="PROSITE" id="PS50111"/>
    </source>
</evidence>
<evidence type="ECO:0000256" key="3">
    <source>
        <dbReference type="ARBA" id="ARBA00029447"/>
    </source>
</evidence>
<dbReference type="Gene3D" id="1.10.287.950">
    <property type="entry name" value="Methyl-accepting chemotaxis protein"/>
    <property type="match status" value="1"/>
</dbReference>
<dbReference type="PROSITE" id="PS50885">
    <property type="entry name" value="HAMP"/>
    <property type="match status" value="1"/>
</dbReference>
<dbReference type="PROSITE" id="PS51257">
    <property type="entry name" value="PROKAR_LIPOPROTEIN"/>
    <property type="match status" value="1"/>
</dbReference>
<feature type="domain" description="HAMP" evidence="7">
    <location>
        <begin position="207"/>
        <end position="261"/>
    </location>
</feature>
<dbReference type="FunFam" id="1.10.287.950:FF:000001">
    <property type="entry name" value="Methyl-accepting chemotaxis sensory transducer"/>
    <property type="match status" value="1"/>
</dbReference>
<accession>A0A6H1UAC4</accession>
<dbReference type="GO" id="GO:0007165">
    <property type="term" value="P:signal transduction"/>
    <property type="evidence" value="ECO:0007669"/>
    <property type="project" value="UniProtKB-KW"/>
</dbReference>
<dbReference type="SMART" id="SM00304">
    <property type="entry name" value="HAMP"/>
    <property type="match status" value="1"/>
</dbReference>
<feature type="transmembrane region" description="Helical" evidence="5">
    <location>
        <begin position="13"/>
        <end position="33"/>
    </location>
</feature>
<dbReference type="GO" id="GO:0016020">
    <property type="term" value="C:membrane"/>
    <property type="evidence" value="ECO:0007669"/>
    <property type="project" value="UniProtKB-SubCell"/>
</dbReference>
<dbReference type="GO" id="GO:0004888">
    <property type="term" value="F:transmembrane signaling receptor activity"/>
    <property type="evidence" value="ECO:0007669"/>
    <property type="project" value="InterPro"/>
</dbReference>
<organism evidence="8 9">
    <name type="scientific">Ferrimonas lipolytica</name>
    <dbReference type="NCBI Taxonomy" id="2724191"/>
    <lineage>
        <taxon>Bacteria</taxon>
        <taxon>Pseudomonadati</taxon>
        <taxon>Pseudomonadota</taxon>
        <taxon>Gammaproteobacteria</taxon>
        <taxon>Alteromonadales</taxon>
        <taxon>Ferrimonadaceae</taxon>
        <taxon>Ferrimonas</taxon>
    </lineage>
</organism>
<gene>
    <name evidence="8" type="ORF">HER31_03365</name>
</gene>
<dbReference type="CDD" id="cd11386">
    <property type="entry name" value="MCP_signal"/>
    <property type="match status" value="1"/>
</dbReference>
<evidence type="ECO:0000256" key="4">
    <source>
        <dbReference type="PROSITE-ProRule" id="PRU00284"/>
    </source>
</evidence>
<keyword evidence="2 4" id="KW-0807">Transducer</keyword>
<evidence type="ECO:0000313" key="8">
    <source>
        <dbReference type="EMBL" id="QIZ76007.1"/>
    </source>
</evidence>
<keyword evidence="9" id="KW-1185">Reference proteome</keyword>
<dbReference type="RefSeq" id="WP_168659268.1">
    <property type="nucleotide sequence ID" value="NZ_CP051180.1"/>
</dbReference>
<dbReference type="InterPro" id="IPR004089">
    <property type="entry name" value="MCPsignal_dom"/>
</dbReference>
<dbReference type="InterPro" id="IPR004090">
    <property type="entry name" value="Chemotax_Me-accpt_rcpt"/>
</dbReference>
<dbReference type="Pfam" id="PF00672">
    <property type="entry name" value="HAMP"/>
    <property type="match status" value="1"/>
</dbReference>